<protein>
    <submittedName>
        <fullName evidence="2">Uncharacterized protein</fullName>
    </submittedName>
</protein>
<evidence type="ECO:0000313" key="2">
    <source>
        <dbReference type="EMBL" id="KAK3691514.1"/>
    </source>
</evidence>
<name>A0AAE0XE52_9GAST</name>
<organism evidence="2 3">
    <name type="scientific">Elysia crispata</name>
    <name type="common">lettuce slug</name>
    <dbReference type="NCBI Taxonomy" id="231223"/>
    <lineage>
        <taxon>Eukaryota</taxon>
        <taxon>Metazoa</taxon>
        <taxon>Spiralia</taxon>
        <taxon>Lophotrochozoa</taxon>
        <taxon>Mollusca</taxon>
        <taxon>Gastropoda</taxon>
        <taxon>Heterobranchia</taxon>
        <taxon>Euthyneura</taxon>
        <taxon>Panpulmonata</taxon>
        <taxon>Sacoglossa</taxon>
        <taxon>Placobranchoidea</taxon>
        <taxon>Plakobranchidae</taxon>
        <taxon>Elysia</taxon>
    </lineage>
</organism>
<sequence>HHWKVWVQLLHHLQLGLYHCDPNHQTITGKSVQLLHLLHFLGSMAAPLCDPNHQTITGKSGATAAPFAAMAVPLRHSTNHQTITGKSGATAAPFAARAVPLRPPTIQTITGKSGATAAPFAARAVLLRPQPSNHHWKVWCNCCTICS</sequence>
<reference evidence="2" key="1">
    <citation type="journal article" date="2023" name="G3 (Bethesda)">
        <title>A reference genome for the long-term kleptoplast-retaining sea slug Elysia crispata morphotype clarki.</title>
        <authorList>
            <person name="Eastman K.E."/>
            <person name="Pendleton A.L."/>
            <person name="Shaikh M.A."/>
            <person name="Suttiyut T."/>
            <person name="Ogas R."/>
            <person name="Tomko P."/>
            <person name="Gavelis G."/>
            <person name="Widhalm J.R."/>
            <person name="Wisecaver J.H."/>
        </authorList>
    </citation>
    <scope>NUCLEOTIDE SEQUENCE</scope>
    <source>
        <strain evidence="2">ECLA1</strain>
    </source>
</reference>
<dbReference type="AlphaFoldDB" id="A0AAE0XE52"/>
<comment type="caution">
    <text evidence="2">The sequence shown here is derived from an EMBL/GenBank/DDBJ whole genome shotgun (WGS) entry which is preliminary data.</text>
</comment>
<gene>
    <name evidence="2" type="ORF">RRG08_001279</name>
</gene>
<feature type="chain" id="PRO_5041932324" evidence="1">
    <location>
        <begin position="19"/>
        <end position="147"/>
    </location>
</feature>
<dbReference type="Proteomes" id="UP001283361">
    <property type="component" value="Unassembled WGS sequence"/>
</dbReference>
<accession>A0AAE0XE52</accession>
<proteinExistence type="predicted"/>
<evidence type="ECO:0000256" key="1">
    <source>
        <dbReference type="SAM" id="SignalP"/>
    </source>
</evidence>
<keyword evidence="1" id="KW-0732">Signal</keyword>
<feature type="signal peptide" evidence="1">
    <location>
        <begin position="1"/>
        <end position="18"/>
    </location>
</feature>
<evidence type="ECO:0000313" key="3">
    <source>
        <dbReference type="Proteomes" id="UP001283361"/>
    </source>
</evidence>
<feature type="non-terminal residue" evidence="2">
    <location>
        <position position="1"/>
    </location>
</feature>
<dbReference type="EMBL" id="JAWDGP010008091">
    <property type="protein sequence ID" value="KAK3691514.1"/>
    <property type="molecule type" value="Genomic_DNA"/>
</dbReference>
<keyword evidence="3" id="KW-1185">Reference proteome</keyword>